<proteinExistence type="predicted"/>
<feature type="region of interest" description="Disordered" evidence="1">
    <location>
        <begin position="76"/>
        <end position="103"/>
    </location>
</feature>
<accession>A0ABR1VQ49</accession>
<keyword evidence="3" id="KW-1185">Reference proteome</keyword>
<evidence type="ECO:0000313" key="2">
    <source>
        <dbReference type="EMBL" id="KAK8073380.1"/>
    </source>
</evidence>
<feature type="compositionally biased region" description="Low complexity" evidence="1">
    <location>
        <begin position="92"/>
        <end position="103"/>
    </location>
</feature>
<dbReference type="GeneID" id="92088751"/>
<protein>
    <submittedName>
        <fullName evidence="2">Uncharacterized protein</fullName>
    </submittedName>
</protein>
<evidence type="ECO:0000313" key="3">
    <source>
        <dbReference type="Proteomes" id="UP001480595"/>
    </source>
</evidence>
<dbReference type="EMBL" id="JAQQWL010000005">
    <property type="protein sequence ID" value="KAK8073380.1"/>
    <property type="molecule type" value="Genomic_DNA"/>
</dbReference>
<gene>
    <name evidence="2" type="ORF">PG994_004279</name>
</gene>
<comment type="caution">
    <text evidence="2">The sequence shown here is derived from an EMBL/GenBank/DDBJ whole genome shotgun (WGS) entry which is preliminary data.</text>
</comment>
<organism evidence="2 3">
    <name type="scientific">Apiospora phragmitis</name>
    <dbReference type="NCBI Taxonomy" id="2905665"/>
    <lineage>
        <taxon>Eukaryota</taxon>
        <taxon>Fungi</taxon>
        <taxon>Dikarya</taxon>
        <taxon>Ascomycota</taxon>
        <taxon>Pezizomycotina</taxon>
        <taxon>Sordariomycetes</taxon>
        <taxon>Xylariomycetidae</taxon>
        <taxon>Amphisphaeriales</taxon>
        <taxon>Apiosporaceae</taxon>
        <taxon>Apiospora</taxon>
    </lineage>
</organism>
<reference evidence="2 3" key="1">
    <citation type="submission" date="2023-01" db="EMBL/GenBank/DDBJ databases">
        <title>Analysis of 21 Apiospora genomes using comparative genomics revels a genus with tremendous synthesis potential of carbohydrate active enzymes and secondary metabolites.</title>
        <authorList>
            <person name="Sorensen T."/>
        </authorList>
    </citation>
    <scope>NUCLEOTIDE SEQUENCE [LARGE SCALE GENOMIC DNA]</scope>
    <source>
        <strain evidence="2 3">CBS 135458</strain>
    </source>
</reference>
<dbReference type="Proteomes" id="UP001480595">
    <property type="component" value="Unassembled WGS sequence"/>
</dbReference>
<evidence type="ECO:0000256" key="1">
    <source>
        <dbReference type="SAM" id="MobiDB-lite"/>
    </source>
</evidence>
<sequence>MDDFPSSASQTGRIGDDIGHELLISFPSPSIWGFREVLWVDRLGVVMTMSQVRKYPGRWFDVILCNKTTLLRSGNHPSGRCNGLAQTETGRKSSGGTSLSRSSGLTQYVRRHIDSTEGTEDLSQALDLLDNLGMQMEGCMTLENMHKHTSVKEIENIPLSGWPFAGIPILERNTGSLVEVPHYVIVWRAEVKLESGQRPSRKLAISQDG</sequence>
<name>A0ABR1VQ49_9PEZI</name>
<dbReference type="RefSeq" id="XP_066717855.1">
    <property type="nucleotide sequence ID" value="XM_066855688.1"/>
</dbReference>